<dbReference type="SUPFAM" id="SSF63411">
    <property type="entry name" value="LuxS/MPP-like metallohydrolase"/>
    <property type="match status" value="2"/>
</dbReference>
<dbReference type="PANTHER" id="PTHR11851:SF49">
    <property type="entry name" value="MITOCHONDRIAL-PROCESSING PEPTIDASE SUBUNIT ALPHA"/>
    <property type="match status" value="1"/>
</dbReference>
<proteinExistence type="inferred from homology"/>
<dbReference type="PANTHER" id="PTHR11851">
    <property type="entry name" value="METALLOPROTEASE"/>
    <property type="match status" value="1"/>
</dbReference>
<dbReference type="RefSeq" id="WP_160633667.1">
    <property type="nucleotide sequence ID" value="NZ_WWNE01000009.1"/>
</dbReference>
<protein>
    <submittedName>
        <fullName evidence="6">Insulinase family protein</fullName>
    </submittedName>
</protein>
<dbReference type="EMBL" id="WWNE01000009">
    <property type="protein sequence ID" value="NBG66709.1"/>
    <property type="molecule type" value="Genomic_DNA"/>
</dbReference>
<name>A0A6N9NLH3_9FLAO</name>
<sequence length="409" mass="46958">MEFVIFELENGIRVVHKQVKSTKVAHLGLFINAGSRDEQDSEKGLAHFIEHTIFKGTKKRKSFHILNRLDSVGGELEAYTTKEETVFHASFLKEHLNRAAELIADITFNSVFPKKEIIKEKDVIIDEIASYLDSPYDQIYDDFEELVFGKHPLGSNILGTEKHLKSFTQQSIHNFMNRLYATEEMVISSVGAFSEKRLKETLEKHFNAPIQRKRNHQRETFETYRKVEQSIQKDHYQSHYICGNMAYSTVEDKKNGMILLNNLIGGPAMNSILNMEVRERLGYTYNIESNYSIYSDCGLFSIYLGTDQQYLDKTIAVVNKALKKLRENELSVRKLSQAKKQIIGQMALGRENNQALMLSYGKSLMVHNRISTLEEIIAKVESITAQEVLTIANEILNTNNFSHLAYINK</sequence>
<evidence type="ECO:0000259" key="4">
    <source>
        <dbReference type="Pfam" id="PF00675"/>
    </source>
</evidence>
<accession>A0A6N9NLH3</accession>
<dbReference type="InterPro" id="IPR001431">
    <property type="entry name" value="Pept_M16_Zn_BS"/>
</dbReference>
<dbReference type="GO" id="GO:0046872">
    <property type="term" value="F:metal ion binding"/>
    <property type="evidence" value="ECO:0007669"/>
    <property type="project" value="InterPro"/>
</dbReference>
<comment type="caution">
    <text evidence="6">The sequence shown here is derived from an EMBL/GenBank/DDBJ whole genome shotgun (WGS) entry which is preliminary data.</text>
</comment>
<dbReference type="InterPro" id="IPR007863">
    <property type="entry name" value="Peptidase_M16_C"/>
</dbReference>
<dbReference type="GO" id="GO:0006508">
    <property type="term" value="P:proteolysis"/>
    <property type="evidence" value="ECO:0007669"/>
    <property type="project" value="InterPro"/>
</dbReference>
<evidence type="ECO:0000256" key="3">
    <source>
        <dbReference type="RuleBase" id="RU004447"/>
    </source>
</evidence>
<dbReference type="InterPro" id="IPR011765">
    <property type="entry name" value="Pept_M16_N"/>
</dbReference>
<dbReference type="AlphaFoldDB" id="A0A6N9NLH3"/>
<feature type="domain" description="Peptidase M16 C-terminal" evidence="5">
    <location>
        <begin position="166"/>
        <end position="341"/>
    </location>
</feature>
<organism evidence="6 7">
    <name type="scientific">Acidiluteibacter ferrifornacis</name>
    <dbReference type="NCBI Taxonomy" id="2692424"/>
    <lineage>
        <taxon>Bacteria</taxon>
        <taxon>Pseudomonadati</taxon>
        <taxon>Bacteroidota</taxon>
        <taxon>Flavobacteriia</taxon>
        <taxon>Flavobacteriales</taxon>
        <taxon>Cryomorphaceae</taxon>
        <taxon>Acidiluteibacter</taxon>
    </lineage>
</organism>
<evidence type="ECO:0000259" key="5">
    <source>
        <dbReference type="Pfam" id="PF05193"/>
    </source>
</evidence>
<evidence type="ECO:0000256" key="1">
    <source>
        <dbReference type="ARBA" id="ARBA00001947"/>
    </source>
</evidence>
<keyword evidence="7" id="KW-1185">Reference proteome</keyword>
<gene>
    <name evidence="6" type="ORF">GQN54_11340</name>
</gene>
<comment type="similarity">
    <text evidence="2 3">Belongs to the peptidase M16 family.</text>
</comment>
<dbReference type="GO" id="GO:0004222">
    <property type="term" value="F:metalloendopeptidase activity"/>
    <property type="evidence" value="ECO:0007669"/>
    <property type="project" value="InterPro"/>
</dbReference>
<dbReference type="Pfam" id="PF05193">
    <property type="entry name" value="Peptidase_M16_C"/>
    <property type="match status" value="1"/>
</dbReference>
<dbReference type="Proteomes" id="UP000470771">
    <property type="component" value="Unassembled WGS sequence"/>
</dbReference>
<comment type="cofactor">
    <cofactor evidence="1">
        <name>Zn(2+)</name>
        <dbReference type="ChEBI" id="CHEBI:29105"/>
    </cofactor>
</comment>
<dbReference type="InterPro" id="IPR050361">
    <property type="entry name" value="MPP/UQCRC_Complex"/>
</dbReference>
<feature type="domain" description="Peptidase M16 N-terminal" evidence="4">
    <location>
        <begin position="13"/>
        <end position="160"/>
    </location>
</feature>
<dbReference type="PROSITE" id="PS00143">
    <property type="entry name" value="INSULINASE"/>
    <property type="match status" value="1"/>
</dbReference>
<evidence type="ECO:0000256" key="2">
    <source>
        <dbReference type="ARBA" id="ARBA00007261"/>
    </source>
</evidence>
<dbReference type="InterPro" id="IPR011249">
    <property type="entry name" value="Metalloenz_LuxS/M16"/>
</dbReference>
<evidence type="ECO:0000313" key="6">
    <source>
        <dbReference type="EMBL" id="NBG66709.1"/>
    </source>
</evidence>
<dbReference type="Pfam" id="PF00675">
    <property type="entry name" value="Peptidase_M16"/>
    <property type="match status" value="1"/>
</dbReference>
<evidence type="ECO:0000313" key="7">
    <source>
        <dbReference type="Proteomes" id="UP000470771"/>
    </source>
</evidence>
<reference evidence="6 7" key="1">
    <citation type="submission" date="2019-12" db="EMBL/GenBank/DDBJ databases">
        <authorList>
            <person name="Zhao J."/>
        </authorList>
    </citation>
    <scope>NUCLEOTIDE SEQUENCE [LARGE SCALE GENOMIC DNA]</scope>
    <source>
        <strain evidence="6 7">S-15</strain>
    </source>
</reference>
<dbReference type="Gene3D" id="3.30.830.10">
    <property type="entry name" value="Metalloenzyme, LuxS/M16 peptidase-like"/>
    <property type="match status" value="2"/>
</dbReference>